<name>A0A5E8AFW5_9SPHN</name>
<keyword evidence="2" id="KW-0812">Transmembrane</keyword>
<keyword evidence="2" id="KW-1133">Transmembrane helix</keyword>
<reference evidence="4 5" key="1">
    <citation type="submission" date="2019-09" db="EMBL/GenBank/DDBJ databases">
        <authorList>
            <person name="Dittami M. S."/>
        </authorList>
    </citation>
    <scope>NUCLEOTIDE SEQUENCE [LARGE SCALE GENOMIC DNA]</scope>
    <source>
        <strain evidence="4">SPHINGO391</strain>
    </source>
</reference>
<evidence type="ECO:0000256" key="2">
    <source>
        <dbReference type="SAM" id="Phobius"/>
    </source>
</evidence>
<evidence type="ECO:0000313" key="5">
    <source>
        <dbReference type="Proteomes" id="UP000326857"/>
    </source>
</evidence>
<accession>A0A5E8AFW5</accession>
<organism evidence="4 5">
    <name type="scientific">Sphingomonas aurantiaca</name>
    <dbReference type="NCBI Taxonomy" id="185949"/>
    <lineage>
        <taxon>Bacteria</taxon>
        <taxon>Pseudomonadati</taxon>
        <taxon>Pseudomonadota</taxon>
        <taxon>Alphaproteobacteria</taxon>
        <taxon>Sphingomonadales</taxon>
        <taxon>Sphingomonadaceae</taxon>
        <taxon>Sphingomonas</taxon>
    </lineage>
</organism>
<dbReference type="AlphaFoldDB" id="A0A5E8AFW5"/>
<feature type="chain" id="PRO_5023089567" evidence="3">
    <location>
        <begin position="28"/>
        <end position="135"/>
    </location>
</feature>
<feature type="signal peptide" evidence="3">
    <location>
        <begin position="1"/>
        <end position="27"/>
    </location>
</feature>
<evidence type="ECO:0000256" key="1">
    <source>
        <dbReference type="SAM" id="MobiDB-lite"/>
    </source>
</evidence>
<dbReference type="EMBL" id="CABVLI010000047">
    <property type="protein sequence ID" value="VVT29842.1"/>
    <property type="molecule type" value="Genomic_DNA"/>
</dbReference>
<protein>
    <submittedName>
        <fullName evidence="4">Uncharacterized protein</fullName>
    </submittedName>
</protein>
<proteinExistence type="predicted"/>
<evidence type="ECO:0000313" key="4">
    <source>
        <dbReference type="EMBL" id="VVT29842.1"/>
    </source>
</evidence>
<dbReference type="Proteomes" id="UP000326857">
    <property type="component" value="Unassembled WGS sequence"/>
</dbReference>
<feature type="compositionally biased region" description="Basic and acidic residues" evidence="1">
    <location>
        <begin position="34"/>
        <end position="43"/>
    </location>
</feature>
<keyword evidence="3" id="KW-0732">Signal</keyword>
<feature type="region of interest" description="Disordered" evidence="1">
    <location>
        <begin position="29"/>
        <end position="87"/>
    </location>
</feature>
<evidence type="ECO:0000256" key="3">
    <source>
        <dbReference type="SAM" id="SignalP"/>
    </source>
</evidence>
<gene>
    <name evidence="4" type="ORF">SPHINGO391_510184</name>
</gene>
<sequence length="135" mass="13868">MSCLCPNIRLLGFLLAVVATTSTPCAAAPALSETAERPVKAPGDDAAACDDDAKQNRAATPKDGVTNENSDSRCGPSKDVKESEDSDGHLTTAIVSIAVACISLLGALGTVFAARSGHGEKMGRLRVSGYRFDAT</sequence>
<feature type="transmembrane region" description="Helical" evidence="2">
    <location>
        <begin position="93"/>
        <end position="114"/>
    </location>
</feature>
<keyword evidence="2" id="KW-0472">Membrane</keyword>
<feature type="compositionally biased region" description="Basic and acidic residues" evidence="1">
    <location>
        <begin position="76"/>
        <end position="87"/>
    </location>
</feature>